<gene>
    <name evidence="6" type="ORF">SAMN06295987_11332</name>
</gene>
<dbReference type="InterPro" id="IPR003953">
    <property type="entry name" value="FAD-dep_OxRdtase_2_FAD-bd"/>
</dbReference>
<evidence type="ECO:0000313" key="7">
    <source>
        <dbReference type="Proteomes" id="UP000190989"/>
    </source>
</evidence>
<evidence type="ECO:0000259" key="5">
    <source>
        <dbReference type="Pfam" id="PF00890"/>
    </source>
</evidence>
<evidence type="ECO:0000256" key="4">
    <source>
        <dbReference type="ARBA" id="ARBA00023002"/>
    </source>
</evidence>
<dbReference type="GO" id="GO:0016491">
    <property type="term" value="F:oxidoreductase activity"/>
    <property type="evidence" value="ECO:0007669"/>
    <property type="project" value="UniProtKB-KW"/>
</dbReference>
<dbReference type="PANTHER" id="PTHR43400:SF10">
    <property type="entry name" value="3-OXOSTEROID 1-DEHYDROGENASE"/>
    <property type="match status" value="1"/>
</dbReference>
<dbReference type="NCBIfam" id="NF005510">
    <property type="entry name" value="PRK07121.1-3"/>
    <property type="match status" value="1"/>
</dbReference>
<dbReference type="GO" id="GO:0008202">
    <property type="term" value="P:steroid metabolic process"/>
    <property type="evidence" value="ECO:0007669"/>
    <property type="project" value="UniProtKB-ARBA"/>
</dbReference>
<evidence type="ECO:0000256" key="1">
    <source>
        <dbReference type="ARBA" id="ARBA00001974"/>
    </source>
</evidence>
<accession>A0A1U6ISI7</accession>
<name>A0A1U6ISI7_9SPHN</name>
<keyword evidence="3" id="KW-0274">FAD</keyword>
<keyword evidence="2" id="KW-0285">Flavoprotein</keyword>
<dbReference type="Pfam" id="PF00890">
    <property type="entry name" value="FAD_binding_2"/>
    <property type="match status" value="1"/>
</dbReference>
<dbReference type="InterPro" id="IPR050315">
    <property type="entry name" value="FAD-oxidoreductase_2"/>
</dbReference>
<sequence length="489" mass="52245">MSEVQIPATVAPDAVDAWEHEVDVVIVGQGVAGTCAALEAHRAGAEVLIVERASGGGGASAMSSGIFYLGGGTAVQDAAGYEDSAEDMARFLMASCDPLDPNATLAFCRDSKDHFDWLEEQGVPFERTYFPGKAVYLLDTTCLMWTGNEKTWPYREVAKPAPRGHKVAGQGENAGSEGMKPLLQRCIDEAIPAIYDSAVIALVQDADRRVMGVQVKQSTGTFFVKARRGVVIACGSHNLCKELLDEHLPLLTETSEPLAIPSNDGAGVRLGMSAGGYAVSMDGLIPTGSIYPPGQLINGIIVNRNGERFVAEDVYHGRLGNFVMEQPGQTAYLILDSEVFAYPENPFAKHQLVDGWETVGEMEAGLNLPTGSLVRTMAEYSEDAAKGEDRRFHKHPDWLKPLTAGPYAAFDISFDKSTYLFITLGGIKTDEQGRALDLRSNAIPGLYVVGASAAHIPRTGKAYASGLSLGPGSYFGRRAGRHAAGANWG</sequence>
<dbReference type="Proteomes" id="UP000190989">
    <property type="component" value="Unassembled WGS sequence"/>
</dbReference>
<dbReference type="SUPFAM" id="SSF56425">
    <property type="entry name" value="Succinate dehydrogenase/fumarate reductase flavoprotein, catalytic domain"/>
    <property type="match status" value="1"/>
</dbReference>
<comment type="cofactor">
    <cofactor evidence="1">
        <name>FAD</name>
        <dbReference type="ChEBI" id="CHEBI:57692"/>
    </cofactor>
</comment>
<dbReference type="PRINTS" id="PR00411">
    <property type="entry name" value="PNDRDTASEI"/>
</dbReference>
<dbReference type="InterPro" id="IPR027477">
    <property type="entry name" value="Succ_DH/fumarate_Rdtase_cat_sf"/>
</dbReference>
<organism evidence="6 7">
    <name type="scientific">Novosphingobium mathurense</name>
    <dbReference type="NCBI Taxonomy" id="428990"/>
    <lineage>
        <taxon>Bacteria</taxon>
        <taxon>Pseudomonadati</taxon>
        <taxon>Pseudomonadota</taxon>
        <taxon>Alphaproteobacteria</taxon>
        <taxon>Sphingomonadales</taxon>
        <taxon>Sphingomonadaceae</taxon>
        <taxon>Novosphingobium</taxon>
    </lineage>
</organism>
<proteinExistence type="predicted"/>
<keyword evidence="7" id="KW-1185">Reference proteome</keyword>
<keyword evidence="4" id="KW-0560">Oxidoreductase</keyword>
<feature type="domain" description="FAD-dependent oxidoreductase 2 FAD-binding" evidence="5">
    <location>
        <begin position="23"/>
        <end position="454"/>
    </location>
</feature>
<protein>
    <submittedName>
        <fullName evidence="6">Succinate dehydrogenase/fumarate reductase, flavoprotein subunit</fullName>
    </submittedName>
</protein>
<dbReference type="Gene3D" id="3.90.700.10">
    <property type="entry name" value="Succinate dehydrogenase/fumarate reductase flavoprotein, catalytic domain"/>
    <property type="match status" value="1"/>
</dbReference>
<evidence type="ECO:0000256" key="2">
    <source>
        <dbReference type="ARBA" id="ARBA00022630"/>
    </source>
</evidence>
<dbReference type="InterPro" id="IPR036188">
    <property type="entry name" value="FAD/NAD-bd_sf"/>
</dbReference>
<dbReference type="SUPFAM" id="SSF51905">
    <property type="entry name" value="FAD/NAD(P)-binding domain"/>
    <property type="match status" value="1"/>
</dbReference>
<dbReference type="PANTHER" id="PTHR43400">
    <property type="entry name" value="FUMARATE REDUCTASE"/>
    <property type="match status" value="1"/>
</dbReference>
<dbReference type="AlphaFoldDB" id="A0A1U6ISI7"/>
<reference evidence="7" key="1">
    <citation type="submission" date="2017-02" db="EMBL/GenBank/DDBJ databases">
        <authorList>
            <person name="Varghese N."/>
            <person name="Submissions S."/>
        </authorList>
    </citation>
    <scope>NUCLEOTIDE SEQUENCE [LARGE SCALE GENOMIC DNA]</scope>
    <source>
        <strain evidence="7">SM117</strain>
    </source>
</reference>
<dbReference type="STRING" id="428990.SAMN06295987_11332"/>
<evidence type="ECO:0000313" key="6">
    <source>
        <dbReference type="EMBL" id="SLK10996.1"/>
    </source>
</evidence>
<dbReference type="Gene3D" id="3.50.50.60">
    <property type="entry name" value="FAD/NAD(P)-binding domain"/>
    <property type="match status" value="1"/>
</dbReference>
<evidence type="ECO:0000256" key="3">
    <source>
        <dbReference type="ARBA" id="ARBA00022827"/>
    </source>
</evidence>
<dbReference type="RefSeq" id="WP_079731869.1">
    <property type="nucleotide sequence ID" value="NZ_FVZE01000013.1"/>
</dbReference>
<dbReference type="EMBL" id="FVZE01000013">
    <property type="protein sequence ID" value="SLK10996.1"/>
    <property type="molecule type" value="Genomic_DNA"/>
</dbReference>